<accession>A0A9P8P6T9</accession>
<keyword evidence="1" id="KW-0812">Transmembrane</keyword>
<comment type="caution">
    <text evidence="2">The sequence shown here is derived from an EMBL/GenBank/DDBJ whole genome shotgun (WGS) entry which is preliminary data.</text>
</comment>
<keyword evidence="1" id="KW-0472">Membrane</keyword>
<keyword evidence="3" id="KW-1185">Reference proteome</keyword>
<dbReference type="Proteomes" id="UP000769157">
    <property type="component" value="Unassembled WGS sequence"/>
</dbReference>
<dbReference type="AlphaFoldDB" id="A0A9P8P6T9"/>
<feature type="transmembrane region" description="Helical" evidence="1">
    <location>
        <begin position="6"/>
        <end position="28"/>
    </location>
</feature>
<dbReference type="OrthoDB" id="4092812at2759"/>
<dbReference type="EMBL" id="JAEUBE010000295">
    <property type="protein sequence ID" value="KAH3666100.1"/>
    <property type="molecule type" value="Genomic_DNA"/>
</dbReference>
<evidence type="ECO:0000313" key="2">
    <source>
        <dbReference type="EMBL" id="KAH3666100.1"/>
    </source>
</evidence>
<gene>
    <name evidence="2" type="ORF">OGAPHI_004289</name>
</gene>
<evidence type="ECO:0000256" key="1">
    <source>
        <dbReference type="SAM" id="Phobius"/>
    </source>
</evidence>
<organism evidence="2 3">
    <name type="scientific">Ogataea philodendri</name>
    <dbReference type="NCBI Taxonomy" id="1378263"/>
    <lineage>
        <taxon>Eukaryota</taxon>
        <taxon>Fungi</taxon>
        <taxon>Dikarya</taxon>
        <taxon>Ascomycota</taxon>
        <taxon>Saccharomycotina</taxon>
        <taxon>Pichiomycetes</taxon>
        <taxon>Pichiales</taxon>
        <taxon>Pichiaceae</taxon>
        <taxon>Ogataea</taxon>
    </lineage>
</organism>
<dbReference type="RefSeq" id="XP_046061304.1">
    <property type="nucleotide sequence ID" value="XM_046205351.1"/>
</dbReference>
<keyword evidence="1" id="KW-1133">Transmembrane helix</keyword>
<name>A0A9P8P6T9_9ASCO</name>
<evidence type="ECO:0000313" key="3">
    <source>
        <dbReference type="Proteomes" id="UP000769157"/>
    </source>
</evidence>
<sequence length="151" mass="17019">MFLTLLVLMVIFIALVILLPLLSGLFTYSSNPSYLEKKKLRQSEKSSLIDSDGYGGYVPPDEQIELENNAKSTGSGFYSKIGHLTSEDIPVKLHMKNESGLKKRSNKNQQFANAGPGEYDYDLNELINEELAEDNREKLQAYRPNISNEEV</sequence>
<protein>
    <submittedName>
        <fullName evidence="2">Uncharacterized protein</fullName>
    </submittedName>
</protein>
<reference evidence="2" key="2">
    <citation type="submission" date="2021-01" db="EMBL/GenBank/DDBJ databases">
        <authorList>
            <person name="Schikora-Tamarit M.A."/>
        </authorList>
    </citation>
    <scope>NUCLEOTIDE SEQUENCE</scope>
    <source>
        <strain evidence="2">CBS6075</strain>
    </source>
</reference>
<dbReference type="GeneID" id="70236254"/>
<proteinExistence type="predicted"/>
<reference evidence="2" key="1">
    <citation type="journal article" date="2021" name="Open Biol.">
        <title>Shared evolutionary footprints suggest mitochondrial oxidative damage underlies multiple complex I losses in fungi.</title>
        <authorList>
            <person name="Schikora-Tamarit M.A."/>
            <person name="Marcet-Houben M."/>
            <person name="Nosek J."/>
            <person name="Gabaldon T."/>
        </authorList>
    </citation>
    <scope>NUCLEOTIDE SEQUENCE</scope>
    <source>
        <strain evidence="2">CBS6075</strain>
    </source>
</reference>